<dbReference type="EMBL" id="SLVM01000004">
    <property type="protein sequence ID" value="TCM86527.1"/>
    <property type="molecule type" value="Genomic_DNA"/>
</dbReference>
<dbReference type="Gene3D" id="1.20.1260.30">
    <property type="match status" value="1"/>
</dbReference>
<dbReference type="InterPro" id="IPR029063">
    <property type="entry name" value="SAM-dependent_MTases_sf"/>
</dbReference>
<keyword evidence="5" id="KW-1185">Reference proteome</keyword>
<comment type="caution">
    <text evidence="4">The sequence shown here is derived from an EMBL/GenBank/DDBJ whole genome shotgun (WGS) entry which is preliminary data.</text>
</comment>
<dbReference type="RefSeq" id="WP_132693733.1">
    <property type="nucleotide sequence ID" value="NZ_SLVM01000004.1"/>
</dbReference>
<comment type="similarity">
    <text evidence="1">Belongs to the N(4)/N(6)-methyltransferase family.</text>
</comment>
<evidence type="ECO:0000313" key="4">
    <source>
        <dbReference type="EMBL" id="TCM86527.1"/>
    </source>
</evidence>
<dbReference type="AlphaFoldDB" id="A0A4R1YZE5"/>
<dbReference type="GO" id="GO:0009307">
    <property type="term" value="P:DNA restriction-modification system"/>
    <property type="evidence" value="ECO:0007669"/>
    <property type="project" value="UniProtKB-KW"/>
</dbReference>
<dbReference type="OrthoDB" id="9806213at2"/>
<organism evidence="4 5">
    <name type="scientific">Rhodovulum steppense</name>
    <dbReference type="NCBI Taxonomy" id="540251"/>
    <lineage>
        <taxon>Bacteria</taxon>
        <taxon>Pseudomonadati</taxon>
        <taxon>Pseudomonadota</taxon>
        <taxon>Alphaproteobacteria</taxon>
        <taxon>Rhodobacterales</taxon>
        <taxon>Paracoccaceae</taxon>
        <taxon>Rhodovulum</taxon>
    </lineage>
</organism>
<proteinExistence type="inferred from homology"/>
<reference evidence="4 5" key="1">
    <citation type="submission" date="2019-03" db="EMBL/GenBank/DDBJ databases">
        <title>Genomic Encyclopedia of Type Strains, Phase IV (KMG-IV): sequencing the most valuable type-strain genomes for metagenomic binning, comparative biology and taxonomic classification.</title>
        <authorList>
            <person name="Goeker M."/>
        </authorList>
    </citation>
    <scope>NUCLEOTIDE SEQUENCE [LARGE SCALE GENOMIC DNA]</scope>
    <source>
        <strain evidence="4 5">DSM 21153</strain>
    </source>
</reference>
<evidence type="ECO:0000313" key="5">
    <source>
        <dbReference type="Proteomes" id="UP000295277"/>
    </source>
</evidence>
<keyword evidence="2" id="KW-0680">Restriction system</keyword>
<dbReference type="SUPFAM" id="SSF53335">
    <property type="entry name" value="S-adenosyl-L-methionine-dependent methyltransferases"/>
    <property type="match status" value="1"/>
</dbReference>
<evidence type="ECO:0000256" key="1">
    <source>
        <dbReference type="ARBA" id="ARBA00006594"/>
    </source>
</evidence>
<sequence length="100" mass="10685">MAIRKSDIYRSLWESCDQFRGGMDASLCKDYVLTLLFVKYVSDRAGQPDALIGVLPGVSFSEMKALWDSKTIGAGGIAGAVDLALGPFGIPPRSASVARM</sequence>
<dbReference type="InterPro" id="IPR022749">
    <property type="entry name" value="D12N6_MeTrfase_N"/>
</dbReference>
<dbReference type="Pfam" id="PF12161">
    <property type="entry name" value="HsdM_N"/>
    <property type="match status" value="1"/>
</dbReference>
<evidence type="ECO:0000259" key="3">
    <source>
        <dbReference type="Pfam" id="PF12161"/>
    </source>
</evidence>
<dbReference type="Proteomes" id="UP000295277">
    <property type="component" value="Unassembled WGS sequence"/>
</dbReference>
<name>A0A4R1YZE5_9RHOB</name>
<evidence type="ECO:0000256" key="2">
    <source>
        <dbReference type="ARBA" id="ARBA00022747"/>
    </source>
</evidence>
<protein>
    <submittedName>
        <fullName evidence="4">HsdM-like protein</fullName>
    </submittedName>
</protein>
<gene>
    <name evidence="4" type="ORF">EV216_10477</name>
</gene>
<feature type="domain" description="N6 adenine-specific DNA methyltransferase N-terminal" evidence="3">
    <location>
        <begin position="10"/>
        <end position="44"/>
    </location>
</feature>
<accession>A0A4R1YZE5</accession>
<dbReference type="InterPro" id="IPR038333">
    <property type="entry name" value="T1MK-like_N_sf"/>
</dbReference>